<sequence>MKQEEISALADGELGAPQLDAVLSALRRPDQHVTWDIYHQIGDALRSDDLGIALSPDFSARMAARLAAEPSILAPRQISQATPVRRWSLKRFAVPGMAALAGVVASVAFVAAPQLMVALNGATGGTSGSGNQTLLAVRAPAADPAISVVAQRTPAVVGTVAAQADVMLRDPDIDDYLLAHQRFSPSVYSTAQYARSATFATDTEK</sequence>
<dbReference type="PANTHER" id="PTHR38104:SF1">
    <property type="entry name" value="ANTI-SIGMA-E FACTOR RSEA"/>
    <property type="match status" value="1"/>
</dbReference>
<comment type="caution">
    <text evidence="3">The sequence shown here is derived from an EMBL/GenBank/DDBJ whole genome shotgun (WGS) entry which is preliminary data.</text>
</comment>
<reference evidence="4" key="1">
    <citation type="journal article" date="2019" name="Int. J. Syst. Evol. Microbiol.">
        <title>The Global Catalogue of Microorganisms (GCM) 10K type strain sequencing project: providing services to taxonomists for standard genome sequencing and annotation.</title>
        <authorList>
            <consortium name="The Broad Institute Genomics Platform"/>
            <consortium name="The Broad Institute Genome Sequencing Center for Infectious Disease"/>
            <person name="Wu L."/>
            <person name="Ma J."/>
        </authorList>
    </citation>
    <scope>NUCLEOTIDE SEQUENCE [LARGE SCALE GENOMIC DNA]</scope>
    <source>
        <strain evidence="4">KCTC 42986</strain>
    </source>
</reference>
<proteinExistence type="predicted"/>
<feature type="transmembrane region" description="Helical" evidence="1">
    <location>
        <begin position="92"/>
        <end position="112"/>
    </location>
</feature>
<dbReference type="EMBL" id="JBHRTP010000101">
    <property type="protein sequence ID" value="MFC3111146.1"/>
    <property type="molecule type" value="Genomic_DNA"/>
</dbReference>
<evidence type="ECO:0000313" key="3">
    <source>
        <dbReference type="EMBL" id="MFC3111146.1"/>
    </source>
</evidence>
<dbReference type="InterPro" id="IPR052383">
    <property type="entry name" value="Anti-sigma-E_RseA-like"/>
</dbReference>
<evidence type="ECO:0000313" key="4">
    <source>
        <dbReference type="Proteomes" id="UP001595530"/>
    </source>
</evidence>
<dbReference type="Pfam" id="PF03872">
    <property type="entry name" value="RseA_N"/>
    <property type="match status" value="1"/>
</dbReference>
<accession>A0ABV7FAU4</accession>
<dbReference type="InterPro" id="IPR005572">
    <property type="entry name" value="Anti-sigma_E_RseA_N"/>
</dbReference>
<evidence type="ECO:0000256" key="1">
    <source>
        <dbReference type="SAM" id="Phobius"/>
    </source>
</evidence>
<keyword evidence="1" id="KW-0472">Membrane</keyword>
<keyword evidence="1" id="KW-0812">Transmembrane</keyword>
<dbReference type="Proteomes" id="UP001595530">
    <property type="component" value="Unassembled WGS sequence"/>
</dbReference>
<gene>
    <name evidence="3" type="ORF">ACFOFO_24870</name>
</gene>
<organism evidence="3 4">
    <name type="scientific">Undibacterium arcticum</name>
    <dbReference type="NCBI Taxonomy" id="1762892"/>
    <lineage>
        <taxon>Bacteria</taxon>
        <taxon>Pseudomonadati</taxon>
        <taxon>Pseudomonadota</taxon>
        <taxon>Betaproteobacteria</taxon>
        <taxon>Burkholderiales</taxon>
        <taxon>Oxalobacteraceae</taxon>
        <taxon>Undibacterium</taxon>
    </lineage>
</organism>
<evidence type="ECO:0000259" key="2">
    <source>
        <dbReference type="Pfam" id="PF03872"/>
    </source>
</evidence>
<keyword evidence="1" id="KW-1133">Transmembrane helix</keyword>
<keyword evidence="4" id="KW-1185">Reference proteome</keyword>
<feature type="domain" description="Anti sigma-E protein RseA N-terminal" evidence="2">
    <location>
        <begin position="1"/>
        <end position="83"/>
    </location>
</feature>
<dbReference type="CDD" id="cd16328">
    <property type="entry name" value="RseA_N"/>
    <property type="match status" value="1"/>
</dbReference>
<protein>
    <submittedName>
        <fullName evidence="3">Sigma-E factor negative regulatory protein</fullName>
    </submittedName>
</protein>
<dbReference type="RefSeq" id="WP_390333340.1">
    <property type="nucleotide sequence ID" value="NZ_JBHRTP010000101.1"/>
</dbReference>
<name>A0ABV7FAU4_9BURK</name>
<dbReference type="SUPFAM" id="SSF89069">
    <property type="entry name" value="N-terminal, cytoplasmic domain of anti-sigmaE factor RseA"/>
    <property type="match status" value="1"/>
</dbReference>
<dbReference type="PANTHER" id="PTHR38104">
    <property type="match status" value="1"/>
</dbReference>
<dbReference type="Gene3D" id="1.10.10.880">
    <property type="entry name" value="Anti sigma-E protein RseA, N-terminal domain"/>
    <property type="match status" value="1"/>
</dbReference>
<dbReference type="InterPro" id="IPR036147">
    <property type="entry name" value="Anti-sigma_E_RseA_N_sf"/>
</dbReference>